<keyword evidence="2" id="KW-1133">Transmembrane helix</keyword>
<dbReference type="EMBL" id="CP109441">
    <property type="protein sequence ID" value="WUV42721.1"/>
    <property type="molecule type" value="Genomic_DNA"/>
</dbReference>
<protein>
    <recommendedName>
        <fullName evidence="5">Integral membrane protein</fullName>
    </recommendedName>
</protein>
<evidence type="ECO:0000256" key="2">
    <source>
        <dbReference type="SAM" id="Phobius"/>
    </source>
</evidence>
<feature type="region of interest" description="Disordered" evidence="1">
    <location>
        <begin position="73"/>
        <end position="158"/>
    </location>
</feature>
<gene>
    <name evidence="3" type="ORF">OG563_26080</name>
</gene>
<evidence type="ECO:0008006" key="5">
    <source>
        <dbReference type="Google" id="ProtNLM"/>
    </source>
</evidence>
<proteinExistence type="predicted"/>
<dbReference type="Proteomes" id="UP001432062">
    <property type="component" value="Chromosome"/>
</dbReference>
<sequence>MIVIIGLVILIAAVLVGVAGVFANGGSTHPLTDDFAVFGYHVTGSTGVLFLYGIVVGGIGIAGLGMLLAGARRTARRGRSARRELKTSRRNTTVDDARLPDPQQPISTTDVTADAPGNAAGQGADNRPAPRKRGLGQLFGHTPAGPEPAGNPRGGQRR</sequence>
<keyword evidence="2" id="KW-0812">Transmembrane</keyword>
<name>A0ABZ1YID2_9NOCA</name>
<reference evidence="3" key="1">
    <citation type="submission" date="2022-10" db="EMBL/GenBank/DDBJ databases">
        <title>The complete genomes of actinobacterial strains from the NBC collection.</title>
        <authorList>
            <person name="Joergensen T.S."/>
            <person name="Alvarez Arevalo M."/>
            <person name="Sterndorff E.B."/>
            <person name="Faurdal D."/>
            <person name="Vuksanovic O."/>
            <person name="Mourched A.-S."/>
            <person name="Charusanti P."/>
            <person name="Shaw S."/>
            <person name="Blin K."/>
            <person name="Weber T."/>
        </authorList>
    </citation>
    <scope>NUCLEOTIDE SEQUENCE</scope>
    <source>
        <strain evidence="3">NBC_01482</strain>
    </source>
</reference>
<organism evidence="3 4">
    <name type="scientific">Nocardia vinacea</name>
    <dbReference type="NCBI Taxonomy" id="96468"/>
    <lineage>
        <taxon>Bacteria</taxon>
        <taxon>Bacillati</taxon>
        <taxon>Actinomycetota</taxon>
        <taxon>Actinomycetes</taxon>
        <taxon>Mycobacteriales</taxon>
        <taxon>Nocardiaceae</taxon>
        <taxon>Nocardia</taxon>
    </lineage>
</organism>
<evidence type="ECO:0000313" key="4">
    <source>
        <dbReference type="Proteomes" id="UP001432062"/>
    </source>
</evidence>
<dbReference type="RefSeq" id="WP_329405321.1">
    <property type="nucleotide sequence ID" value="NZ_CP109441.1"/>
</dbReference>
<evidence type="ECO:0000313" key="3">
    <source>
        <dbReference type="EMBL" id="WUV42721.1"/>
    </source>
</evidence>
<evidence type="ECO:0000256" key="1">
    <source>
        <dbReference type="SAM" id="MobiDB-lite"/>
    </source>
</evidence>
<keyword evidence="2" id="KW-0472">Membrane</keyword>
<keyword evidence="4" id="KW-1185">Reference proteome</keyword>
<accession>A0ABZ1YID2</accession>
<feature type="transmembrane region" description="Helical" evidence="2">
    <location>
        <begin position="47"/>
        <end position="69"/>
    </location>
</feature>
<feature type="compositionally biased region" description="Basic and acidic residues" evidence="1">
    <location>
        <begin position="81"/>
        <end position="99"/>
    </location>
</feature>